<reference evidence="11" key="2">
    <citation type="journal article" date="2022" name="Res Sq">
        <title>Comparative Genomics Reveals Insights into the Divergent Evolution of Astigmatic Mites and Household Pest Adaptations.</title>
        <authorList>
            <person name="Xiong Q."/>
            <person name="Wan A.T.-Y."/>
            <person name="Liu X.-Y."/>
            <person name="Fung C.S.-H."/>
            <person name="Xiao X."/>
            <person name="Malainual N."/>
            <person name="Hou J."/>
            <person name="Wang L."/>
            <person name="Wang M."/>
            <person name="Yang K."/>
            <person name="Cui Y."/>
            <person name="Leung E."/>
            <person name="Nong W."/>
            <person name="Shin S.-K."/>
            <person name="Au S."/>
            <person name="Jeong K.Y."/>
            <person name="Chew F.T."/>
            <person name="Hui J."/>
            <person name="Leung T.F."/>
            <person name="Tungtrongchitr A."/>
            <person name="Zhong N."/>
            <person name="Liu Z."/>
            <person name="Tsui S."/>
        </authorList>
    </citation>
    <scope>NUCLEOTIDE SEQUENCE</scope>
    <source>
        <strain evidence="11">Derf</strain>
        <tissue evidence="11">Whole organism</tissue>
    </source>
</reference>
<keyword evidence="12" id="KW-1185">Reference proteome</keyword>
<keyword evidence="3" id="KW-0547">Nucleotide-binding</keyword>
<dbReference type="EMBL" id="ASGP02000004">
    <property type="protein sequence ID" value="KAH9510584.1"/>
    <property type="molecule type" value="Genomic_DNA"/>
</dbReference>
<comment type="catalytic activity">
    <reaction evidence="8">
        <text>tRNA(Pro) + L-proline + ATP = L-prolyl-tRNA(Pro) + AMP + diphosphate</text>
        <dbReference type="Rhea" id="RHEA:14305"/>
        <dbReference type="Rhea" id="RHEA-COMP:9700"/>
        <dbReference type="Rhea" id="RHEA-COMP:9702"/>
        <dbReference type="ChEBI" id="CHEBI:30616"/>
        <dbReference type="ChEBI" id="CHEBI:33019"/>
        <dbReference type="ChEBI" id="CHEBI:60039"/>
        <dbReference type="ChEBI" id="CHEBI:78442"/>
        <dbReference type="ChEBI" id="CHEBI:78532"/>
        <dbReference type="ChEBI" id="CHEBI:456215"/>
        <dbReference type="EC" id="6.1.1.15"/>
    </reaction>
</comment>
<dbReference type="GO" id="GO:0005739">
    <property type="term" value="C:mitochondrion"/>
    <property type="evidence" value="ECO:0007669"/>
    <property type="project" value="TreeGrafter"/>
</dbReference>
<evidence type="ECO:0000256" key="4">
    <source>
        <dbReference type="ARBA" id="ARBA00022840"/>
    </source>
</evidence>
<dbReference type="SUPFAM" id="SSF55681">
    <property type="entry name" value="Class II aaRS and biotin synthetases"/>
    <property type="match status" value="1"/>
</dbReference>
<dbReference type="PRINTS" id="PR01046">
    <property type="entry name" value="TRNASYNTHPRO"/>
</dbReference>
<dbReference type="PANTHER" id="PTHR42753">
    <property type="entry name" value="MITOCHONDRIAL RIBOSOME PROTEIN L39/PROLYL-TRNA LIGASE FAMILY MEMBER"/>
    <property type="match status" value="1"/>
</dbReference>
<dbReference type="GO" id="GO:0005524">
    <property type="term" value="F:ATP binding"/>
    <property type="evidence" value="ECO:0007669"/>
    <property type="project" value="UniProtKB-KW"/>
</dbReference>
<evidence type="ECO:0000256" key="8">
    <source>
        <dbReference type="ARBA" id="ARBA00047671"/>
    </source>
</evidence>
<evidence type="ECO:0000256" key="6">
    <source>
        <dbReference type="ARBA" id="ARBA00023146"/>
    </source>
</evidence>
<dbReference type="InterPro" id="IPR045864">
    <property type="entry name" value="aa-tRNA-synth_II/BPL/LPL"/>
</dbReference>
<feature type="region of interest" description="Disordered" evidence="9">
    <location>
        <begin position="1"/>
        <end position="21"/>
    </location>
</feature>
<evidence type="ECO:0000256" key="3">
    <source>
        <dbReference type="ARBA" id="ARBA00022741"/>
    </source>
</evidence>
<feature type="domain" description="Aminoacyl-transfer RNA synthetases class-II family profile" evidence="10">
    <location>
        <begin position="94"/>
        <end position="229"/>
    </location>
</feature>
<keyword evidence="6" id="KW-0030">Aminoacyl-tRNA synthetase</keyword>
<evidence type="ECO:0000256" key="1">
    <source>
        <dbReference type="ARBA" id="ARBA00012831"/>
    </source>
</evidence>
<name>A0A922HU77_DERFA</name>
<evidence type="ECO:0000256" key="5">
    <source>
        <dbReference type="ARBA" id="ARBA00022917"/>
    </source>
</evidence>
<comment type="caution">
    <text evidence="11">The sequence shown here is derived from an EMBL/GenBank/DDBJ whole genome shotgun (WGS) entry which is preliminary data.</text>
</comment>
<keyword evidence="4" id="KW-0067">ATP-binding</keyword>
<dbReference type="Proteomes" id="UP000790347">
    <property type="component" value="Unassembled WGS sequence"/>
</dbReference>
<protein>
    <recommendedName>
        <fullName evidence="1">proline--tRNA ligase</fullName>
        <ecNumber evidence="1">6.1.1.15</ecNumber>
    </recommendedName>
    <alternativeName>
        <fullName evidence="7">Prolyl-tRNA synthetase</fullName>
    </alternativeName>
</protein>
<reference evidence="11" key="1">
    <citation type="submission" date="2013-05" db="EMBL/GenBank/DDBJ databases">
        <authorList>
            <person name="Yim A.K.Y."/>
            <person name="Chan T.F."/>
            <person name="Ji K.M."/>
            <person name="Liu X.Y."/>
            <person name="Zhou J.W."/>
            <person name="Li R.Q."/>
            <person name="Yang K.Y."/>
            <person name="Li J."/>
            <person name="Li M."/>
            <person name="Law P.T.W."/>
            <person name="Wu Y.L."/>
            <person name="Cai Z.L."/>
            <person name="Qin H."/>
            <person name="Bao Y."/>
            <person name="Leung R.K.K."/>
            <person name="Ng P.K.S."/>
            <person name="Zou J."/>
            <person name="Zhong X.J."/>
            <person name="Ran P.X."/>
            <person name="Zhong N.S."/>
            <person name="Liu Z.G."/>
            <person name="Tsui S.K.W."/>
        </authorList>
    </citation>
    <scope>NUCLEOTIDE SEQUENCE</scope>
    <source>
        <strain evidence="11">Derf</strain>
        <tissue evidence="11">Whole organism</tissue>
    </source>
</reference>
<evidence type="ECO:0000313" key="12">
    <source>
        <dbReference type="Proteomes" id="UP000790347"/>
    </source>
</evidence>
<dbReference type="GO" id="GO:0006433">
    <property type="term" value="P:prolyl-tRNA aminoacylation"/>
    <property type="evidence" value="ECO:0007669"/>
    <property type="project" value="InterPro"/>
</dbReference>
<dbReference type="Gene3D" id="3.30.930.10">
    <property type="entry name" value="Bira Bifunctional Protein, Domain 2"/>
    <property type="match status" value="1"/>
</dbReference>
<dbReference type="InterPro" id="IPR050062">
    <property type="entry name" value="Pro-tRNA_synthetase"/>
</dbReference>
<dbReference type="InterPro" id="IPR002314">
    <property type="entry name" value="aa-tRNA-synt_IIb"/>
</dbReference>
<keyword evidence="2" id="KW-0436">Ligase</keyword>
<dbReference type="PANTHER" id="PTHR42753:SF10">
    <property type="entry name" value="PROLINE--TRNA LIGASE, MITOCHONDRIAL-RELATED"/>
    <property type="match status" value="1"/>
</dbReference>
<gene>
    <name evidence="11" type="primary">PARS2_2</name>
    <name evidence="11" type="ORF">DERF_009106</name>
</gene>
<dbReference type="GO" id="GO:0004827">
    <property type="term" value="F:proline-tRNA ligase activity"/>
    <property type="evidence" value="ECO:0007669"/>
    <property type="project" value="UniProtKB-EC"/>
</dbReference>
<dbReference type="PROSITE" id="PS50862">
    <property type="entry name" value="AA_TRNA_LIGASE_II"/>
    <property type="match status" value="1"/>
</dbReference>
<dbReference type="InterPro" id="IPR006195">
    <property type="entry name" value="aa-tRNA-synth_II"/>
</dbReference>
<evidence type="ECO:0000256" key="9">
    <source>
        <dbReference type="SAM" id="MobiDB-lite"/>
    </source>
</evidence>
<keyword evidence="5" id="KW-0648">Protein biosynthesis</keyword>
<organism evidence="11 12">
    <name type="scientific">Dermatophagoides farinae</name>
    <name type="common">American house dust mite</name>
    <dbReference type="NCBI Taxonomy" id="6954"/>
    <lineage>
        <taxon>Eukaryota</taxon>
        <taxon>Metazoa</taxon>
        <taxon>Ecdysozoa</taxon>
        <taxon>Arthropoda</taxon>
        <taxon>Chelicerata</taxon>
        <taxon>Arachnida</taxon>
        <taxon>Acari</taxon>
        <taxon>Acariformes</taxon>
        <taxon>Sarcoptiformes</taxon>
        <taxon>Astigmata</taxon>
        <taxon>Psoroptidia</taxon>
        <taxon>Analgoidea</taxon>
        <taxon>Pyroglyphidae</taxon>
        <taxon>Dermatophagoidinae</taxon>
        <taxon>Dermatophagoides</taxon>
    </lineage>
</organism>
<proteinExistence type="predicted"/>
<dbReference type="AlphaFoldDB" id="A0A922HU77"/>
<evidence type="ECO:0000256" key="7">
    <source>
        <dbReference type="ARBA" id="ARBA00029731"/>
    </source>
</evidence>
<evidence type="ECO:0000256" key="2">
    <source>
        <dbReference type="ARBA" id="ARBA00022598"/>
    </source>
</evidence>
<dbReference type="EC" id="6.1.1.15" evidence="1"/>
<accession>A0A922HU77</accession>
<sequence length="277" mass="32132">MKRIVDNNNSGSGECSRSFNSRQNQTGESEVCSICFDHFCFNITVSSTFNEIVRLDSAIVDDITQFSLFREKNFIKSFDKGFFSLMPFVVRSLERLNDLVNHHMYQLGAQKVQMPSIVGKHLWLRSERWQLSGQEIFRVKDRHQMEYCLAPTHEEVVTQILASCNQLSHRQLPIYLYQISPKYRDELRTKFDLYTFDKDEDTAKQTYQMVSSMYENLFRLLELPVIKIVGSVGTIGGKHSHEFLLATNLGEDEMYTCLDCSESFNAELLADMDDHIV</sequence>
<evidence type="ECO:0000313" key="11">
    <source>
        <dbReference type="EMBL" id="KAH9510584.1"/>
    </source>
</evidence>
<evidence type="ECO:0000259" key="10">
    <source>
        <dbReference type="PROSITE" id="PS50862"/>
    </source>
</evidence>
<dbReference type="InterPro" id="IPR002316">
    <property type="entry name" value="Pro-tRNA-ligase_IIa"/>
</dbReference>
<dbReference type="Pfam" id="PF00587">
    <property type="entry name" value="tRNA-synt_2b"/>
    <property type="match status" value="1"/>
</dbReference>